<accession>A0A6C0LZY8</accession>
<feature type="compositionally biased region" description="Pro residues" evidence="1">
    <location>
        <begin position="339"/>
        <end position="348"/>
    </location>
</feature>
<protein>
    <submittedName>
        <fullName evidence="2">Uncharacterized protein</fullName>
    </submittedName>
</protein>
<feature type="compositionally biased region" description="Basic residues" evidence="1">
    <location>
        <begin position="359"/>
        <end position="377"/>
    </location>
</feature>
<sequence length="377" mass="42467">MATGATPLENELVAFIEDHPDTFSPQDVVNLRRKIIYWFGYVDGTRGDQGLGVLGKDVLTHISKKINGNSMNLIHEVQYALNQFELSVEFINAFLKRLCITERDYNPGGYVSGGATNRSECEKQREWIHPMSRPLYSGEINIFEFVKRKINEYNVKVLKLWADVLIREEGKIIPAAIAQMQTEVAATDGYERKMRELYGNPSGIAFGRNNLDDSVLIEFLTLFHVATPAQMTTQYSNLSSLDQIVGSVISQFVPTSIVNGYGPIPTGKHDSKLNVVNLACVVVAKPYTREAYIQPPVFAYLSSDVLDQCVKKVGRFPSTDEFIQFMNTRMIEKAASFSAPPPPPPASAPPLHELDGGKRTRRKMNKNKRKRSYNRRR</sequence>
<organism evidence="2">
    <name type="scientific">viral metagenome</name>
    <dbReference type="NCBI Taxonomy" id="1070528"/>
    <lineage>
        <taxon>unclassified sequences</taxon>
        <taxon>metagenomes</taxon>
        <taxon>organismal metagenomes</taxon>
    </lineage>
</organism>
<evidence type="ECO:0000313" key="2">
    <source>
        <dbReference type="EMBL" id="QHU36386.1"/>
    </source>
</evidence>
<proteinExistence type="predicted"/>
<name>A0A6C0LZY8_9ZZZZ</name>
<feature type="region of interest" description="Disordered" evidence="1">
    <location>
        <begin position="335"/>
        <end position="377"/>
    </location>
</feature>
<reference evidence="2" key="1">
    <citation type="journal article" date="2020" name="Nature">
        <title>Giant virus diversity and host interactions through global metagenomics.</title>
        <authorList>
            <person name="Schulz F."/>
            <person name="Roux S."/>
            <person name="Paez-Espino D."/>
            <person name="Jungbluth S."/>
            <person name="Walsh D.A."/>
            <person name="Denef V.J."/>
            <person name="McMahon K.D."/>
            <person name="Konstantinidis K.T."/>
            <person name="Eloe-Fadrosh E.A."/>
            <person name="Kyrpides N.C."/>
            <person name="Woyke T."/>
        </authorList>
    </citation>
    <scope>NUCLEOTIDE SEQUENCE</scope>
    <source>
        <strain evidence="2">GVMAG-S-1035124-57</strain>
    </source>
</reference>
<dbReference type="AlphaFoldDB" id="A0A6C0LZY8"/>
<dbReference type="EMBL" id="MN740636">
    <property type="protein sequence ID" value="QHU36386.1"/>
    <property type="molecule type" value="Genomic_DNA"/>
</dbReference>
<evidence type="ECO:0000256" key="1">
    <source>
        <dbReference type="SAM" id="MobiDB-lite"/>
    </source>
</evidence>